<dbReference type="SUPFAM" id="SSF56112">
    <property type="entry name" value="Protein kinase-like (PK-like)"/>
    <property type="match status" value="1"/>
</dbReference>
<keyword evidence="4" id="KW-0067">ATP-binding</keyword>
<keyword evidence="3 7" id="KW-0418">Kinase</keyword>
<evidence type="ECO:0000313" key="8">
    <source>
        <dbReference type="Proteomes" id="UP000267821"/>
    </source>
</evidence>
<evidence type="ECO:0000256" key="2">
    <source>
        <dbReference type="ARBA" id="ARBA00022741"/>
    </source>
</evidence>
<feature type="compositionally biased region" description="Low complexity" evidence="5">
    <location>
        <begin position="609"/>
        <end position="633"/>
    </location>
</feature>
<keyword evidence="1" id="KW-0808">Transferase</keyword>
<protein>
    <submittedName>
        <fullName evidence="7">Kinase-like protein</fullName>
    </submittedName>
</protein>
<feature type="region of interest" description="Disordered" evidence="5">
    <location>
        <begin position="609"/>
        <end position="634"/>
    </location>
</feature>
<dbReference type="InterPro" id="IPR011009">
    <property type="entry name" value="Kinase-like_dom_sf"/>
</dbReference>
<feature type="domain" description="Protein kinase" evidence="6">
    <location>
        <begin position="164"/>
        <end position="557"/>
    </location>
</feature>
<keyword evidence="8" id="KW-1185">Reference proteome</keyword>
<dbReference type="PROSITE" id="PS50011">
    <property type="entry name" value="PROTEIN_KINASE_DOM"/>
    <property type="match status" value="1"/>
</dbReference>
<dbReference type="PANTHER" id="PTHR43671:SF103">
    <property type="entry name" value="KINASE, PUTATIVE-RELATED"/>
    <property type="match status" value="1"/>
</dbReference>
<dbReference type="InParanoid" id="A0A3N4L8T7"/>
<evidence type="ECO:0000256" key="1">
    <source>
        <dbReference type="ARBA" id="ARBA00022679"/>
    </source>
</evidence>
<dbReference type="Gene3D" id="1.10.510.10">
    <property type="entry name" value="Transferase(Phosphotransferase) domain 1"/>
    <property type="match status" value="1"/>
</dbReference>
<name>A0A3N4L8T7_9PEZI</name>
<organism evidence="7 8">
    <name type="scientific">Terfezia boudieri ATCC MYA-4762</name>
    <dbReference type="NCBI Taxonomy" id="1051890"/>
    <lineage>
        <taxon>Eukaryota</taxon>
        <taxon>Fungi</taxon>
        <taxon>Dikarya</taxon>
        <taxon>Ascomycota</taxon>
        <taxon>Pezizomycotina</taxon>
        <taxon>Pezizomycetes</taxon>
        <taxon>Pezizales</taxon>
        <taxon>Pezizaceae</taxon>
        <taxon>Terfezia</taxon>
    </lineage>
</organism>
<sequence length="694" mass="76514">MGAIWNGLEPSRAHTRNLNGDLAALNATVYGYGGLGAYIPMPTPQRQEPIIYWDQQRINETVTRKYVIDNIGGGRAENLTLRKRLDTPMSFGDGLTESTYVEWILERAKAIYLVLLELGVPEKIFQIVDGSWDDDDLPVDAETVGELGLDNVNLEKRFLKKQHMFLLRLLGPGDHVDYSEDETVAIQYAGTRRQVNVNMNVNVNMHMGINGLSAPAAVALDKVYCPWSWEELYLRMQVPLGDGDNGKTIQREVFLGEIAASKAVQHKHIVKIQASYTHHEDGFILLTPACELNLSQFIKYPPYSFKSMPKDRRRKVLLEWLHCLADALTYMYGKGVAHRDIRPRSIVIDQTNNNILFADIGNFKKLDPANKSLNHDVEAYEYAAPELWQRAMTSLGGSDIAFSGRKNSSVAAYTGPGSGGDTGASISPIQRHNTGPSGGFHVGLSQWIAISHNPSKSDVFSLGCIFLDITTFLLKKRSSAFIAHRCKKQRRPRQSASPDQSFHANLSQVEIWIDELEQEVDRKQDLTVSRLLRLIRSMLARDPSDRPHPHQASHALYKILEAEFILGDHPPIPSGSTSTGGEGGLHCEPTCDSPISQLGMVAELQLWPTSATQRTSATSSSSGSSSGSAVARTPGDCSSWDVDILLEGEEPNSGDRLSVAHTHTDVSGFSGGSLGKAKPLGMKRSMVRLFGLGR</sequence>
<evidence type="ECO:0000256" key="4">
    <source>
        <dbReference type="ARBA" id="ARBA00022840"/>
    </source>
</evidence>
<gene>
    <name evidence="7" type="ORF">L211DRAFT_871353</name>
</gene>
<reference evidence="7 8" key="1">
    <citation type="journal article" date="2018" name="Nat. Ecol. Evol.">
        <title>Pezizomycetes genomes reveal the molecular basis of ectomycorrhizal truffle lifestyle.</title>
        <authorList>
            <person name="Murat C."/>
            <person name="Payen T."/>
            <person name="Noel B."/>
            <person name="Kuo A."/>
            <person name="Morin E."/>
            <person name="Chen J."/>
            <person name="Kohler A."/>
            <person name="Krizsan K."/>
            <person name="Balestrini R."/>
            <person name="Da Silva C."/>
            <person name="Montanini B."/>
            <person name="Hainaut M."/>
            <person name="Levati E."/>
            <person name="Barry K.W."/>
            <person name="Belfiori B."/>
            <person name="Cichocki N."/>
            <person name="Clum A."/>
            <person name="Dockter R.B."/>
            <person name="Fauchery L."/>
            <person name="Guy J."/>
            <person name="Iotti M."/>
            <person name="Le Tacon F."/>
            <person name="Lindquist E.A."/>
            <person name="Lipzen A."/>
            <person name="Malagnac F."/>
            <person name="Mello A."/>
            <person name="Molinier V."/>
            <person name="Miyauchi S."/>
            <person name="Poulain J."/>
            <person name="Riccioni C."/>
            <person name="Rubini A."/>
            <person name="Sitrit Y."/>
            <person name="Splivallo R."/>
            <person name="Traeger S."/>
            <person name="Wang M."/>
            <person name="Zifcakova L."/>
            <person name="Wipf D."/>
            <person name="Zambonelli A."/>
            <person name="Paolocci F."/>
            <person name="Nowrousian M."/>
            <person name="Ottonello S."/>
            <person name="Baldrian P."/>
            <person name="Spatafora J.W."/>
            <person name="Henrissat B."/>
            <person name="Nagy L.G."/>
            <person name="Aury J.M."/>
            <person name="Wincker P."/>
            <person name="Grigoriev I.V."/>
            <person name="Bonfante P."/>
            <person name="Martin F.M."/>
        </authorList>
    </citation>
    <scope>NUCLEOTIDE SEQUENCE [LARGE SCALE GENOMIC DNA]</scope>
    <source>
        <strain evidence="7 8">ATCC MYA-4762</strain>
    </source>
</reference>
<evidence type="ECO:0000256" key="3">
    <source>
        <dbReference type="ARBA" id="ARBA00022777"/>
    </source>
</evidence>
<dbReference type="SMART" id="SM00220">
    <property type="entry name" value="S_TKc"/>
    <property type="match status" value="1"/>
</dbReference>
<dbReference type="OrthoDB" id="4062651at2759"/>
<dbReference type="AlphaFoldDB" id="A0A3N4L8T7"/>
<evidence type="ECO:0000313" key="7">
    <source>
        <dbReference type="EMBL" id="RPB19324.1"/>
    </source>
</evidence>
<dbReference type="InterPro" id="IPR000719">
    <property type="entry name" value="Prot_kinase_dom"/>
</dbReference>
<dbReference type="STRING" id="1051890.A0A3N4L8T7"/>
<dbReference type="InterPro" id="IPR050660">
    <property type="entry name" value="NEK_Ser/Thr_kinase"/>
</dbReference>
<dbReference type="Pfam" id="PF00069">
    <property type="entry name" value="Pkinase"/>
    <property type="match status" value="1"/>
</dbReference>
<evidence type="ECO:0000256" key="5">
    <source>
        <dbReference type="SAM" id="MobiDB-lite"/>
    </source>
</evidence>
<accession>A0A3N4L8T7</accession>
<dbReference type="EMBL" id="ML121591">
    <property type="protein sequence ID" value="RPB19324.1"/>
    <property type="molecule type" value="Genomic_DNA"/>
</dbReference>
<dbReference type="GO" id="GO:0005524">
    <property type="term" value="F:ATP binding"/>
    <property type="evidence" value="ECO:0007669"/>
    <property type="project" value="UniProtKB-KW"/>
</dbReference>
<dbReference type="GO" id="GO:0004674">
    <property type="term" value="F:protein serine/threonine kinase activity"/>
    <property type="evidence" value="ECO:0007669"/>
    <property type="project" value="TreeGrafter"/>
</dbReference>
<dbReference type="PANTHER" id="PTHR43671">
    <property type="entry name" value="SERINE/THREONINE-PROTEIN KINASE NEK"/>
    <property type="match status" value="1"/>
</dbReference>
<dbReference type="Proteomes" id="UP000267821">
    <property type="component" value="Unassembled WGS sequence"/>
</dbReference>
<keyword evidence="2" id="KW-0547">Nucleotide-binding</keyword>
<evidence type="ECO:0000259" key="6">
    <source>
        <dbReference type="PROSITE" id="PS50011"/>
    </source>
</evidence>
<proteinExistence type="predicted"/>